<evidence type="ECO:0008006" key="4">
    <source>
        <dbReference type="Google" id="ProtNLM"/>
    </source>
</evidence>
<keyword evidence="3" id="KW-1185">Reference proteome</keyword>
<feature type="transmembrane region" description="Helical" evidence="1">
    <location>
        <begin position="235"/>
        <end position="254"/>
    </location>
</feature>
<comment type="caution">
    <text evidence="2">The sequence shown here is derived from an EMBL/GenBank/DDBJ whole genome shotgun (WGS) entry which is preliminary data.</text>
</comment>
<organism evidence="2 3">
    <name type="scientific">Symbiodinium natans</name>
    <dbReference type="NCBI Taxonomy" id="878477"/>
    <lineage>
        <taxon>Eukaryota</taxon>
        <taxon>Sar</taxon>
        <taxon>Alveolata</taxon>
        <taxon>Dinophyceae</taxon>
        <taxon>Suessiales</taxon>
        <taxon>Symbiodiniaceae</taxon>
        <taxon>Symbiodinium</taxon>
    </lineage>
</organism>
<keyword evidence="1" id="KW-1133">Transmembrane helix</keyword>
<dbReference type="Pfam" id="PF04657">
    <property type="entry name" value="DMT_YdcZ"/>
    <property type="match status" value="1"/>
</dbReference>
<dbReference type="EMBL" id="CAJNDS010001835">
    <property type="protein sequence ID" value="CAE7283042.1"/>
    <property type="molecule type" value="Genomic_DNA"/>
</dbReference>
<feature type="transmembrane region" description="Helical" evidence="1">
    <location>
        <begin position="34"/>
        <end position="58"/>
    </location>
</feature>
<feature type="transmembrane region" description="Helical" evidence="1">
    <location>
        <begin position="132"/>
        <end position="152"/>
    </location>
</feature>
<keyword evidence="1" id="KW-0472">Membrane</keyword>
<proteinExistence type="predicted"/>
<dbReference type="InterPro" id="IPR006750">
    <property type="entry name" value="YdcZ"/>
</dbReference>
<evidence type="ECO:0000313" key="3">
    <source>
        <dbReference type="Proteomes" id="UP000604046"/>
    </source>
</evidence>
<gene>
    <name evidence="2" type="ORF">SNAT2548_LOCUS14996</name>
</gene>
<dbReference type="Proteomes" id="UP000604046">
    <property type="component" value="Unassembled WGS sequence"/>
</dbReference>
<evidence type="ECO:0000256" key="1">
    <source>
        <dbReference type="SAM" id="Phobius"/>
    </source>
</evidence>
<accession>A0A812MT01</accession>
<feature type="transmembrane region" description="Helical" evidence="1">
    <location>
        <begin position="197"/>
        <end position="215"/>
    </location>
</feature>
<protein>
    <recommendedName>
        <fullName evidence="4">EamA domain-containing protein</fullName>
    </recommendedName>
</protein>
<name>A0A812MT01_9DINO</name>
<feature type="transmembrane region" description="Helical" evidence="1">
    <location>
        <begin position="164"/>
        <end position="185"/>
    </location>
</feature>
<reference evidence="2" key="1">
    <citation type="submission" date="2021-02" db="EMBL/GenBank/DDBJ databases">
        <authorList>
            <person name="Dougan E. K."/>
            <person name="Rhodes N."/>
            <person name="Thang M."/>
            <person name="Chan C."/>
        </authorList>
    </citation>
    <scope>NUCLEOTIDE SEQUENCE</scope>
</reference>
<sequence>MDVCFAACAVAQGWTSTAWVVANASLVKREGSAAFTAAVSHILAWAMLLVAATGVNIWTKTGPSDLVDKARRVVWKPAWIAGLGWSSTLFMVVAAGLLGAALGQVLVVSGELSAAVIADLRTQKVQQTAQTSLLHLLGPPSLALTGIIVSLFQEISGVGQASLISFICVAAGAFFCGVCLVLCSVGTTHLREFIGPFNAGAWSAFVASLGNIMIWGAIEIGQYAHVQVDSSTGTFLLWAVVGSASFWNLIVVTFVPPRIGFARTFCLIVTGKVTSGLLVDATGLLSPRRPLTAARCLGSLLVVIAALVQKLGSAKEDSQGHRAYDMVASATTETEVSTEQRLGAAQAQSPVLPSVIGAGAVASSSEYEACEHKEAHRGPGA</sequence>
<keyword evidence="1" id="KW-0812">Transmembrane</keyword>
<dbReference type="AlphaFoldDB" id="A0A812MT01"/>
<evidence type="ECO:0000313" key="2">
    <source>
        <dbReference type="EMBL" id="CAE7283042.1"/>
    </source>
</evidence>